<dbReference type="VEuPathDB" id="VectorBase:SCAU005248"/>
<dbReference type="SMART" id="SM00705">
    <property type="entry name" value="THEG"/>
    <property type="match status" value="7"/>
</dbReference>
<sequence length="341" mass="40351">MRYFNQRCCTEPFSLPYTSRMYSDILQSYNKLWERYDKSITKREKIWKLAVPKHMKSKYRRKIKYAERTTCQVEIINKTDKTEHTRTEQLAFPKLRQLYDLKKNPSFKSFNSTRKSGVNRLIRKNLLSLYSRLQNVTPEKKTQKTITRGWQKNANLLKRLKSLAEPKKLVSLCEEEFSFKPQGREEGPNLRRIRKLSKPRIRKSEEPHAWILTAALKYFKPTERLLKMAQPRKYETSFEEAKPFLVPPNALSYKATSRIKTLAEPAKSKMNIEQRKENPFQTSARALKAVASKRVQELATPKEYSDMSNRGDPYRVSRRALQAKATPRLIELAELRRKKEK</sequence>
<dbReference type="PANTHER" id="PTHR15901:SF16">
    <property type="entry name" value="TESTICULAR HAPLOID EXPRESSED GENE PROTEIN"/>
    <property type="match status" value="1"/>
</dbReference>
<evidence type="ECO:0000256" key="1">
    <source>
        <dbReference type="ARBA" id="ARBA00022737"/>
    </source>
</evidence>
<proteinExistence type="predicted"/>
<dbReference type="Proteomes" id="UP000095300">
    <property type="component" value="Unassembled WGS sequence"/>
</dbReference>
<evidence type="ECO:0000313" key="4">
    <source>
        <dbReference type="Proteomes" id="UP000095300"/>
    </source>
</evidence>
<dbReference type="InterPro" id="IPR042401">
    <property type="entry name" value="SPMAP2-like"/>
</dbReference>
<keyword evidence="1" id="KW-0677">Repeat</keyword>
<dbReference type="Pfam" id="PF14912">
    <property type="entry name" value="THEG"/>
    <property type="match status" value="3"/>
</dbReference>
<feature type="region of interest" description="Disordered" evidence="2">
    <location>
        <begin position="300"/>
        <end position="320"/>
    </location>
</feature>
<evidence type="ECO:0000313" key="3">
    <source>
        <dbReference type="EnsemblMetazoa" id="SCAU005248-PA"/>
    </source>
</evidence>
<dbReference type="EnsemblMetazoa" id="SCAU005248-RA">
    <property type="protein sequence ID" value="SCAU005248-PA"/>
    <property type="gene ID" value="SCAU005248"/>
</dbReference>
<dbReference type="AlphaFoldDB" id="A0A1I8P6E5"/>
<dbReference type="InterPro" id="IPR006623">
    <property type="entry name" value="THEG"/>
</dbReference>
<evidence type="ECO:0008006" key="5">
    <source>
        <dbReference type="Google" id="ProtNLM"/>
    </source>
</evidence>
<reference evidence="3" key="1">
    <citation type="submission" date="2020-05" db="UniProtKB">
        <authorList>
            <consortium name="EnsemblMetazoa"/>
        </authorList>
    </citation>
    <scope>IDENTIFICATION</scope>
    <source>
        <strain evidence="3">USDA</strain>
    </source>
</reference>
<accession>A0A1I8P6E5</accession>
<dbReference type="OrthoDB" id="25466at2759"/>
<organism evidence="3 4">
    <name type="scientific">Stomoxys calcitrans</name>
    <name type="common">Stable fly</name>
    <name type="synonym">Conops calcitrans</name>
    <dbReference type="NCBI Taxonomy" id="35570"/>
    <lineage>
        <taxon>Eukaryota</taxon>
        <taxon>Metazoa</taxon>
        <taxon>Ecdysozoa</taxon>
        <taxon>Arthropoda</taxon>
        <taxon>Hexapoda</taxon>
        <taxon>Insecta</taxon>
        <taxon>Pterygota</taxon>
        <taxon>Neoptera</taxon>
        <taxon>Endopterygota</taxon>
        <taxon>Diptera</taxon>
        <taxon>Brachycera</taxon>
        <taxon>Muscomorpha</taxon>
        <taxon>Muscoidea</taxon>
        <taxon>Muscidae</taxon>
        <taxon>Stomoxys</taxon>
    </lineage>
</organism>
<protein>
    <recommendedName>
        <fullName evidence="5">Testicular haploid expressed protein</fullName>
    </recommendedName>
</protein>
<name>A0A1I8P6E5_STOCA</name>
<dbReference type="PANTHER" id="PTHR15901">
    <property type="entry name" value="TESTICULAR HAPLOID EXPRESSED GENE PROTEIN"/>
    <property type="match status" value="1"/>
</dbReference>
<evidence type="ECO:0000256" key="2">
    <source>
        <dbReference type="SAM" id="MobiDB-lite"/>
    </source>
</evidence>
<dbReference type="KEGG" id="scac:106083954"/>
<gene>
    <name evidence="3" type="primary">106083954</name>
</gene>
<keyword evidence="4" id="KW-1185">Reference proteome</keyword>